<reference evidence="3 4" key="1">
    <citation type="journal article" date="2020" name="G3 (Bethesda)">
        <title>Whole Genome Sequencing and Comparative Genomics of Two Nematicidal Bacillus Strains Reveals a Wide Range of Possible Virulence Factors.</title>
        <authorList>
            <person name="Susic N."/>
            <person name="Janezic S."/>
            <person name="Rupnik M."/>
            <person name="Geric Stare B."/>
        </authorList>
    </citation>
    <scope>NUCLEOTIDE SEQUENCE [LARGE SCALE GENOMIC DNA]</scope>
    <source>
        <strain evidence="3 4">I-1582</strain>
    </source>
</reference>
<sequence>MPESIKILIEENGIYNAELILLKVLEADSLLAGIDETSNQLSVLKDQVHQVQVSIQELVSLEAAFKGQGGQAIRAFYQD</sequence>
<evidence type="ECO:0000259" key="2">
    <source>
        <dbReference type="Pfam" id="PF04740"/>
    </source>
</evidence>
<dbReference type="RefSeq" id="WP_268891817.1">
    <property type="nucleotide sequence ID" value="NZ_JBALOT010000014.1"/>
</dbReference>
<comment type="caution">
    <text evidence="3">The sequence shown here is derived from an EMBL/GenBank/DDBJ whole genome shotgun (WGS) entry which is preliminary data.</text>
</comment>
<evidence type="ECO:0000256" key="1">
    <source>
        <dbReference type="ARBA" id="ARBA00034117"/>
    </source>
</evidence>
<dbReference type="Pfam" id="PF04740">
    <property type="entry name" value="LXG"/>
    <property type="match status" value="1"/>
</dbReference>
<proteinExistence type="inferred from homology"/>
<gene>
    <name evidence="3" type="ORF">KIS1582_1371</name>
</gene>
<evidence type="ECO:0000313" key="3">
    <source>
        <dbReference type="EMBL" id="KAF0824794.1"/>
    </source>
</evidence>
<name>A0A800MYG1_CYTFI</name>
<accession>A0A800MYG1</accession>
<protein>
    <recommendedName>
        <fullName evidence="2">LXG domain-containing protein</fullName>
    </recommendedName>
</protein>
<dbReference type="InterPro" id="IPR006829">
    <property type="entry name" value="LXG_dom"/>
</dbReference>
<organism evidence="3 4">
    <name type="scientific">Cytobacillus firmus</name>
    <name type="common">Bacillus firmus</name>
    <dbReference type="NCBI Taxonomy" id="1399"/>
    <lineage>
        <taxon>Bacteria</taxon>
        <taxon>Bacillati</taxon>
        <taxon>Bacillota</taxon>
        <taxon>Bacilli</taxon>
        <taxon>Bacillales</taxon>
        <taxon>Bacillaceae</taxon>
        <taxon>Cytobacillus</taxon>
    </lineage>
</organism>
<dbReference type="Proteomes" id="UP000465778">
    <property type="component" value="Unassembled WGS sequence"/>
</dbReference>
<feature type="domain" description="LXG" evidence="2">
    <location>
        <begin position="23"/>
        <end position="79"/>
    </location>
</feature>
<dbReference type="AlphaFoldDB" id="A0A800MYG1"/>
<evidence type="ECO:0000313" key="4">
    <source>
        <dbReference type="Proteomes" id="UP000465778"/>
    </source>
</evidence>
<dbReference type="EMBL" id="VDEM01000010">
    <property type="protein sequence ID" value="KAF0824794.1"/>
    <property type="molecule type" value="Genomic_DNA"/>
</dbReference>
<comment type="similarity">
    <text evidence="1">In the N-terminal section; belongs to the LXG family.</text>
</comment>